<dbReference type="GO" id="GO:0005737">
    <property type="term" value="C:cytoplasm"/>
    <property type="evidence" value="ECO:0007669"/>
    <property type="project" value="UniProtKB-SubCell"/>
</dbReference>
<feature type="domain" description="Ribosomal RNA small subunit methyltransferase E methyltransferase" evidence="12">
    <location>
        <begin position="83"/>
        <end position="296"/>
    </location>
</feature>
<comment type="function">
    <text evidence="9">Specifically methylates the N3 position of the uracil ring of uridine 1498 (m3U1498) in 16S rRNA. Acts on the fully assembled 30S ribosomal subunit.</text>
</comment>
<evidence type="ECO:0000256" key="2">
    <source>
        <dbReference type="ARBA" id="ARBA00005528"/>
    </source>
</evidence>
<evidence type="ECO:0000256" key="9">
    <source>
        <dbReference type="ARBA" id="ARBA00025699"/>
    </source>
</evidence>
<dbReference type="GO" id="GO:0070042">
    <property type="term" value="F:rRNA (uridine-N3-)-methyltransferase activity"/>
    <property type="evidence" value="ECO:0007669"/>
    <property type="project" value="TreeGrafter"/>
</dbReference>
<dbReference type="InterPro" id="IPR046886">
    <property type="entry name" value="RsmE_MTase_dom"/>
</dbReference>
<dbReference type="InterPro" id="IPR029028">
    <property type="entry name" value="Alpha/beta_knot_MTases"/>
</dbReference>
<keyword evidence="6" id="KW-0489">Methyltransferase</keyword>
<dbReference type="Proteomes" id="UP000515125">
    <property type="component" value="Unplaced"/>
</dbReference>
<comment type="similarity">
    <text evidence="2">Belongs to the RNA methyltransferase RsmE family.</text>
</comment>
<evidence type="ECO:0000256" key="1">
    <source>
        <dbReference type="ARBA" id="ARBA00004496"/>
    </source>
</evidence>
<feature type="compositionally biased region" description="Basic and acidic residues" evidence="11">
    <location>
        <begin position="323"/>
        <end position="340"/>
    </location>
</feature>
<evidence type="ECO:0000313" key="14">
    <source>
        <dbReference type="RefSeq" id="XP_022591889.2"/>
    </source>
</evidence>
<reference evidence="14" key="1">
    <citation type="submission" date="2025-08" db="UniProtKB">
        <authorList>
            <consortium name="RefSeq"/>
        </authorList>
    </citation>
    <scope>IDENTIFICATION</scope>
</reference>
<keyword evidence="4" id="KW-0963">Cytoplasm</keyword>
<dbReference type="PANTHER" id="PTHR30027:SF3">
    <property type="entry name" value="16S RRNA (URACIL(1498)-N(3))-METHYLTRANSFERASE"/>
    <property type="match status" value="1"/>
</dbReference>
<dbReference type="GO" id="GO:0070475">
    <property type="term" value="P:rRNA base methylation"/>
    <property type="evidence" value="ECO:0007669"/>
    <property type="project" value="TreeGrafter"/>
</dbReference>
<keyword evidence="13" id="KW-1185">Reference proteome</keyword>
<gene>
    <name evidence="14" type="primary">LOC34623145</name>
</gene>
<dbReference type="OrthoDB" id="2021042at2759"/>
<comment type="catalytic activity">
    <reaction evidence="10">
        <text>uridine(1498) in 16S rRNA + S-adenosyl-L-methionine = N(3)-methyluridine(1498) in 16S rRNA + S-adenosyl-L-homocysteine + H(+)</text>
        <dbReference type="Rhea" id="RHEA:42920"/>
        <dbReference type="Rhea" id="RHEA-COMP:10283"/>
        <dbReference type="Rhea" id="RHEA-COMP:10284"/>
        <dbReference type="ChEBI" id="CHEBI:15378"/>
        <dbReference type="ChEBI" id="CHEBI:57856"/>
        <dbReference type="ChEBI" id="CHEBI:59789"/>
        <dbReference type="ChEBI" id="CHEBI:65315"/>
        <dbReference type="ChEBI" id="CHEBI:74502"/>
        <dbReference type="EC" id="2.1.1.193"/>
    </reaction>
</comment>
<comment type="subcellular location">
    <subcellularLocation>
        <location evidence="1">Cytoplasm</location>
    </subcellularLocation>
</comment>
<evidence type="ECO:0000256" key="8">
    <source>
        <dbReference type="ARBA" id="ARBA00022691"/>
    </source>
</evidence>
<dbReference type="PANTHER" id="PTHR30027">
    <property type="entry name" value="RIBOSOMAL RNA SMALL SUBUNIT METHYLTRANSFERASE E"/>
    <property type="match status" value="1"/>
</dbReference>
<dbReference type="EC" id="2.1.1.193" evidence="3"/>
<dbReference type="Gene3D" id="3.40.1280.10">
    <property type="match status" value="1"/>
</dbReference>
<keyword evidence="5" id="KW-0698">rRNA processing</keyword>
<sequence length="377" mass="41963">MNLILLNKEDLQFKQDGVYAVLQGRAHGHCQRILKVTTGTHLRVGVTMAGVGEAEVVACESDQTIIKLLERIDLMPMKQPYKHLEIELLLAVPRPKVLERLLQLCAVVGIHRIFLICAARTEKGFLSSSRLSAENIHEHFRLGLEQGMITRPPELHAFASWDGFLAAIREADDLEAKGPAATHIPDAFSEAPSAVKNADAGSTYVLPTLRLVAHPHTEPTLPSLLMRPFAENPPSAELNGKQVEFQRHSVLLAVGPEGGWIPPEIDLLQRKLGFLPFSLSDKILKCETALTACLTQLTMCYEDPMLFPFLRSPVEIYAARLARDDKDPERSSDAPESEHKISRHRGARDIIRLPGGFLMTFPQRYTTRTNAAEPQQQ</sequence>
<evidence type="ECO:0000256" key="11">
    <source>
        <dbReference type="SAM" id="MobiDB-lite"/>
    </source>
</evidence>
<accession>A0A6P5WDU6</accession>
<evidence type="ECO:0000256" key="5">
    <source>
        <dbReference type="ARBA" id="ARBA00022552"/>
    </source>
</evidence>
<dbReference type="RefSeq" id="XP_022591889.2">
    <property type="nucleotide sequence ID" value="XM_022736276.2"/>
</dbReference>
<evidence type="ECO:0000256" key="6">
    <source>
        <dbReference type="ARBA" id="ARBA00022603"/>
    </source>
</evidence>
<dbReference type="CDD" id="cd18084">
    <property type="entry name" value="RsmE-like"/>
    <property type="match status" value="1"/>
</dbReference>
<dbReference type="SUPFAM" id="SSF75217">
    <property type="entry name" value="alpha/beta knot"/>
    <property type="match status" value="1"/>
</dbReference>
<feature type="region of interest" description="Disordered" evidence="11">
    <location>
        <begin position="323"/>
        <end position="348"/>
    </location>
</feature>
<evidence type="ECO:0000256" key="3">
    <source>
        <dbReference type="ARBA" id="ARBA00012328"/>
    </source>
</evidence>
<dbReference type="AlphaFoldDB" id="A0A6P5WDU6"/>
<proteinExistence type="inferred from homology"/>
<dbReference type="InterPro" id="IPR006700">
    <property type="entry name" value="RsmE"/>
</dbReference>
<protein>
    <recommendedName>
        <fullName evidence="3">16S rRNA (uracil(1498)-N(3))-methyltransferase</fullName>
        <ecNumber evidence="3">2.1.1.193</ecNumber>
    </recommendedName>
</protein>
<dbReference type="GeneID" id="34623145"/>
<name>A0A6P5WDU6_9EIME</name>
<dbReference type="InterPro" id="IPR029026">
    <property type="entry name" value="tRNA_m1G_MTases_N"/>
</dbReference>
<keyword evidence="7" id="KW-0808">Transferase</keyword>
<evidence type="ECO:0000259" key="12">
    <source>
        <dbReference type="Pfam" id="PF04452"/>
    </source>
</evidence>
<keyword evidence="8" id="KW-0949">S-adenosyl-L-methionine</keyword>
<organism evidence="13 14">
    <name type="scientific">Cyclospora cayetanensis</name>
    <dbReference type="NCBI Taxonomy" id="88456"/>
    <lineage>
        <taxon>Eukaryota</taxon>
        <taxon>Sar</taxon>
        <taxon>Alveolata</taxon>
        <taxon>Apicomplexa</taxon>
        <taxon>Conoidasida</taxon>
        <taxon>Coccidia</taxon>
        <taxon>Eucoccidiorida</taxon>
        <taxon>Eimeriorina</taxon>
        <taxon>Eimeriidae</taxon>
        <taxon>Cyclospora</taxon>
    </lineage>
</organism>
<evidence type="ECO:0000256" key="10">
    <source>
        <dbReference type="ARBA" id="ARBA00047944"/>
    </source>
</evidence>
<evidence type="ECO:0000313" key="13">
    <source>
        <dbReference type="Proteomes" id="UP000515125"/>
    </source>
</evidence>
<dbReference type="Pfam" id="PF04452">
    <property type="entry name" value="Methyltrans_RNA"/>
    <property type="match status" value="1"/>
</dbReference>
<evidence type="ECO:0000256" key="4">
    <source>
        <dbReference type="ARBA" id="ARBA00022490"/>
    </source>
</evidence>
<evidence type="ECO:0000256" key="7">
    <source>
        <dbReference type="ARBA" id="ARBA00022679"/>
    </source>
</evidence>